<name>A0A5M9M7E0_9EURO</name>
<sequence length="458" mass="51381">MLMFWLSVLARPVWALPNASSSWQNSASWLIIDSNKTPGGLASTDVTPEGFLFDVGGHVIFSHYKYFDDCLNEALPKVEDWYEHQRVSYVRYEGRWVPYPFQNNISVLPKEEQVKCIGSLIDAALEARARPASDKPENFDIWNTRNMNATWVGERVAAPNLKLLTSNVILNKVAGNWGPNATFKFPAEGGTGGIWIAVANTIAKDKTRFGTVVHYGSLISTMAVDYLAKAMADTKLLQLCKPLFYSSTNVIGVGIRGKRPEHIGDKCWLYFPEDNCPFYRATIFSNYSPNNQPKENAKLPTKQLANGQKPASSKAQEGPYWSIMLEVSESQYKPVKHDTLLADSIQGLINTKLLKPEDEIVSTYVRRFDHGYPTPSLERNGALNEILPYLQQKDILSRGRFGSWKYEVGNQDHSFMLGVEAVDHIVSGAVELSLAYPDFVNGRANTERRLTSMKTVVR</sequence>
<evidence type="ECO:0000313" key="3">
    <source>
        <dbReference type="EMBL" id="KAA8642718.1"/>
    </source>
</evidence>
<dbReference type="OrthoDB" id="38045at2759"/>
<dbReference type="Proteomes" id="UP000324241">
    <property type="component" value="Unassembled WGS sequence"/>
</dbReference>
<dbReference type="GeneID" id="54332172"/>
<dbReference type="PANTHER" id="PTHR43734:SF4">
    <property type="entry name" value="AMINE OXIDASE DOMAIN-CONTAINING PROTEIN"/>
    <property type="match status" value="1"/>
</dbReference>
<dbReference type="RefSeq" id="XP_033422080.1">
    <property type="nucleotide sequence ID" value="XM_033574062.1"/>
</dbReference>
<comment type="caution">
    <text evidence="3">The sequence shown here is derived from an EMBL/GenBank/DDBJ whole genome shotgun (WGS) entry which is preliminary data.</text>
</comment>
<dbReference type="SUPFAM" id="SSF51971">
    <property type="entry name" value="Nucleotide-binding domain"/>
    <property type="match status" value="1"/>
</dbReference>
<dbReference type="AlphaFoldDB" id="A0A5M9M7E0"/>
<evidence type="ECO:0000256" key="2">
    <source>
        <dbReference type="SAM" id="SignalP"/>
    </source>
</evidence>
<dbReference type="Gene3D" id="3.50.50.60">
    <property type="entry name" value="FAD/NAD(P)-binding domain"/>
    <property type="match status" value="2"/>
</dbReference>
<feature type="signal peptide" evidence="2">
    <location>
        <begin position="1"/>
        <end position="15"/>
    </location>
</feature>
<keyword evidence="2" id="KW-0732">Signal</keyword>
<dbReference type="PANTHER" id="PTHR43734">
    <property type="entry name" value="PHYTOENE DESATURASE"/>
    <property type="match status" value="1"/>
</dbReference>
<protein>
    <recommendedName>
        <fullName evidence="5">Amine oxidase domain-containing protein</fullName>
    </recommendedName>
</protein>
<dbReference type="EMBL" id="QUQM01000005">
    <property type="protein sequence ID" value="KAA8642718.1"/>
    <property type="molecule type" value="Genomic_DNA"/>
</dbReference>
<proteinExistence type="predicted"/>
<dbReference type="VEuPathDB" id="FungiDB:EYZ11_013432"/>
<feature type="region of interest" description="Disordered" evidence="1">
    <location>
        <begin position="290"/>
        <end position="315"/>
    </location>
</feature>
<evidence type="ECO:0008006" key="5">
    <source>
        <dbReference type="Google" id="ProtNLM"/>
    </source>
</evidence>
<organism evidence="3 4">
    <name type="scientific">Aspergillus tanneri</name>
    <dbReference type="NCBI Taxonomy" id="1220188"/>
    <lineage>
        <taxon>Eukaryota</taxon>
        <taxon>Fungi</taxon>
        <taxon>Dikarya</taxon>
        <taxon>Ascomycota</taxon>
        <taxon>Pezizomycotina</taxon>
        <taxon>Eurotiomycetes</taxon>
        <taxon>Eurotiomycetidae</taxon>
        <taxon>Eurotiales</taxon>
        <taxon>Aspergillaceae</taxon>
        <taxon>Aspergillus</taxon>
        <taxon>Aspergillus subgen. Circumdati</taxon>
    </lineage>
</organism>
<reference evidence="3 4" key="1">
    <citation type="submission" date="2019-08" db="EMBL/GenBank/DDBJ databases">
        <title>The genome sequence of a newly discovered highly antifungal drug resistant Aspergillus species, Aspergillus tanneri NIH 1004.</title>
        <authorList>
            <person name="Mounaud S."/>
            <person name="Singh I."/>
            <person name="Joardar V."/>
            <person name="Pakala S."/>
            <person name="Pakala S."/>
            <person name="Venepally P."/>
            <person name="Chung J.K."/>
            <person name="Losada L."/>
            <person name="Nierman W.C."/>
        </authorList>
    </citation>
    <scope>NUCLEOTIDE SEQUENCE [LARGE SCALE GENOMIC DNA]</scope>
    <source>
        <strain evidence="3 4">NIH1004</strain>
    </source>
</reference>
<feature type="chain" id="PRO_5024307790" description="Amine oxidase domain-containing protein" evidence="2">
    <location>
        <begin position="16"/>
        <end position="458"/>
    </location>
</feature>
<gene>
    <name evidence="3" type="ORF">ATNIH1004_009470</name>
</gene>
<evidence type="ECO:0000313" key="4">
    <source>
        <dbReference type="Proteomes" id="UP000324241"/>
    </source>
</evidence>
<dbReference type="InterPro" id="IPR036188">
    <property type="entry name" value="FAD/NAD-bd_sf"/>
</dbReference>
<feature type="compositionally biased region" description="Polar residues" evidence="1">
    <location>
        <begin position="303"/>
        <end position="315"/>
    </location>
</feature>
<evidence type="ECO:0000256" key="1">
    <source>
        <dbReference type="SAM" id="MobiDB-lite"/>
    </source>
</evidence>
<accession>A0A5M9M7E0</accession>